<dbReference type="PANTHER" id="PTHR42718:SF9">
    <property type="entry name" value="MAJOR FACILITATOR SUPERFAMILY MULTIDRUG TRANSPORTER MFSC"/>
    <property type="match status" value="1"/>
</dbReference>
<evidence type="ECO:0000259" key="8">
    <source>
        <dbReference type="PROSITE" id="PS50850"/>
    </source>
</evidence>
<dbReference type="Gene3D" id="1.20.1250.20">
    <property type="entry name" value="MFS general substrate transporter like domains"/>
    <property type="match status" value="1"/>
</dbReference>
<keyword evidence="6" id="KW-1133">Transmembrane helix</keyword>
<protein>
    <submittedName>
        <fullName evidence="9">Permease of the major facilitator superfamily</fullName>
    </submittedName>
</protein>
<dbReference type="HOGENOM" id="CLU_000960_28_0_6"/>
<dbReference type="GO" id="GO:0022857">
    <property type="term" value="F:transmembrane transporter activity"/>
    <property type="evidence" value="ECO:0007669"/>
    <property type="project" value="InterPro"/>
</dbReference>
<keyword evidence="3" id="KW-0813">Transport</keyword>
<evidence type="ECO:0000313" key="9">
    <source>
        <dbReference type="EMBL" id="ABC31822.1"/>
    </source>
</evidence>
<dbReference type="eggNOG" id="COG2814">
    <property type="taxonomic scope" value="Bacteria"/>
</dbReference>
<evidence type="ECO:0000256" key="3">
    <source>
        <dbReference type="ARBA" id="ARBA00022448"/>
    </source>
</evidence>
<dbReference type="AlphaFoldDB" id="Q2SC02"/>
<evidence type="ECO:0000313" key="10">
    <source>
        <dbReference type="Proteomes" id="UP000000238"/>
    </source>
</evidence>
<dbReference type="InterPro" id="IPR011701">
    <property type="entry name" value="MFS"/>
</dbReference>
<dbReference type="InterPro" id="IPR004638">
    <property type="entry name" value="EmrB-like"/>
</dbReference>
<dbReference type="PROSITE" id="PS50850">
    <property type="entry name" value="MFS"/>
    <property type="match status" value="1"/>
</dbReference>
<name>Q2SC02_HAHCH</name>
<sequence length="478" mass="50970">MSDTLLQALFDRHGPAYRWLAMLTVMMGTVSAVLTSTIVNVALPDIMSHFSIGQGVAHWLSTGFLAAMTTTMLTTAWLTQRFGLRHALGFAMLLFAGASVLGGLGPNAESVILARVLQGAAAGMLQPIAMHVLFRVFPRNERGRAIGIYGMGVILAPALGPVLGGVIVDQLDWRYIFFAPLPITMAGFLMALRYMPHREAAGEQHGFDWTSFFYLCLFIGCALDGLTRLQHGLVQPVWQTVGALLAVFSLILFVRRQRYSRSPLLELALLRVPSFRSAFLVALGLGMALFGSTYIIPLFVQTALNYSATEAGMMMAPAGVALGILFPFSGRAADKGAPHRLVIAGLALFAGASLLWVFIGLEPSFFYLAVLVLVGRVGLALMMPALSTGGLVEVSDAQLGQASGMINFARQFGGAMGINILAVMLEWGSSAGDGRHVASMLSYTEAFVLLGVIAIIALWPAARIGKTDASVQTAPESA</sequence>
<accession>Q2SC02</accession>
<evidence type="ECO:0000256" key="1">
    <source>
        <dbReference type="ARBA" id="ARBA00004651"/>
    </source>
</evidence>
<dbReference type="PRINTS" id="PR01036">
    <property type="entry name" value="TCRTETB"/>
</dbReference>
<dbReference type="Proteomes" id="UP000000238">
    <property type="component" value="Chromosome"/>
</dbReference>
<feature type="domain" description="Major facilitator superfamily (MFS) profile" evidence="8">
    <location>
        <begin position="21"/>
        <end position="463"/>
    </location>
</feature>
<keyword evidence="10" id="KW-1185">Reference proteome</keyword>
<dbReference type="GO" id="GO:0005886">
    <property type="term" value="C:plasma membrane"/>
    <property type="evidence" value="ECO:0007669"/>
    <property type="project" value="UniProtKB-SubCell"/>
</dbReference>
<dbReference type="InterPro" id="IPR036259">
    <property type="entry name" value="MFS_trans_sf"/>
</dbReference>
<dbReference type="Gene3D" id="1.20.1720.10">
    <property type="entry name" value="Multidrug resistance protein D"/>
    <property type="match status" value="1"/>
</dbReference>
<comment type="subcellular location">
    <subcellularLocation>
        <location evidence="1">Cell membrane</location>
        <topology evidence="1">Multi-pass membrane protein</topology>
    </subcellularLocation>
</comment>
<reference evidence="9 10" key="1">
    <citation type="journal article" date="2005" name="Nucleic Acids Res.">
        <title>Genomic blueprint of Hahella chejuensis, a marine microbe producing an algicidal agent.</title>
        <authorList>
            <person name="Jeong H."/>
            <person name="Yim J.H."/>
            <person name="Lee C."/>
            <person name="Choi S.-H."/>
            <person name="Park Y.K."/>
            <person name="Yoon S.H."/>
            <person name="Hur C.-G."/>
            <person name="Kang H.-Y."/>
            <person name="Kim D."/>
            <person name="Lee H.H."/>
            <person name="Park K.H."/>
            <person name="Park S.-H."/>
            <person name="Park H.-S."/>
            <person name="Lee H.K."/>
            <person name="Oh T.K."/>
            <person name="Kim J.F."/>
        </authorList>
    </citation>
    <scope>NUCLEOTIDE SEQUENCE [LARGE SCALE GENOMIC DNA]</scope>
    <source>
        <strain evidence="9 10">KCTC 2396</strain>
    </source>
</reference>
<dbReference type="Pfam" id="PF07690">
    <property type="entry name" value="MFS_1"/>
    <property type="match status" value="1"/>
</dbReference>
<organism evidence="9 10">
    <name type="scientific">Hahella chejuensis (strain KCTC 2396)</name>
    <dbReference type="NCBI Taxonomy" id="349521"/>
    <lineage>
        <taxon>Bacteria</taxon>
        <taxon>Pseudomonadati</taxon>
        <taxon>Pseudomonadota</taxon>
        <taxon>Gammaproteobacteria</taxon>
        <taxon>Oceanospirillales</taxon>
        <taxon>Hahellaceae</taxon>
        <taxon>Hahella</taxon>
    </lineage>
</organism>
<dbReference type="EMBL" id="CP000155">
    <property type="protein sequence ID" value="ABC31822.1"/>
    <property type="molecule type" value="Genomic_DNA"/>
</dbReference>
<dbReference type="NCBIfam" id="TIGR00711">
    <property type="entry name" value="efflux_EmrB"/>
    <property type="match status" value="1"/>
</dbReference>
<gene>
    <name evidence="9" type="ordered locus">HCH_05142</name>
</gene>
<dbReference type="OrthoDB" id="9812221at2"/>
<dbReference type="RefSeq" id="WP_011398887.1">
    <property type="nucleotide sequence ID" value="NC_007645.1"/>
</dbReference>
<comment type="similarity">
    <text evidence="2">Belongs to the major facilitator superfamily. EmrB family.</text>
</comment>
<keyword evidence="5" id="KW-0812">Transmembrane</keyword>
<keyword evidence="7" id="KW-0472">Membrane</keyword>
<dbReference type="SUPFAM" id="SSF103473">
    <property type="entry name" value="MFS general substrate transporter"/>
    <property type="match status" value="1"/>
</dbReference>
<dbReference type="KEGG" id="hch:HCH_05142"/>
<dbReference type="InterPro" id="IPR020846">
    <property type="entry name" value="MFS_dom"/>
</dbReference>
<proteinExistence type="inferred from homology"/>
<dbReference type="STRING" id="349521.HCH_05142"/>
<keyword evidence="4" id="KW-1003">Cell membrane</keyword>
<dbReference type="PANTHER" id="PTHR42718">
    <property type="entry name" value="MAJOR FACILITATOR SUPERFAMILY MULTIDRUG TRANSPORTER MFSC"/>
    <property type="match status" value="1"/>
</dbReference>
<evidence type="ECO:0000256" key="5">
    <source>
        <dbReference type="ARBA" id="ARBA00022692"/>
    </source>
</evidence>
<evidence type="ECO:0000256" key="7">
    <source>
        <dbReference type="ARBA" id="ARBA00023136"/>
    </source>
</evidence>
<evidence type="ECO:0000256" key="6">
    <source>
        <dbReference type="ARBA" id="ARBA00022989"/>
    </source>
</evidence>
<evidence type="ECO:0000256" key="2">
    <source>
        <dbReference type="ARBA" id="ARBA00008537"/>
    </source>
</evidence>
<evidence type="ECO:0000256" key="4">
    <source>
        <dbReference type="ARBA" id="ARBA00022475"/>
    </source>
</evidence>